<sequence length="64" mass="7711">MNITITFPRGLYRKMTGRRQPNHRRLQKMLKNAGWYHIAELYIRETPLFLCMEEYTSQGTMTNC</sequence>
<dbReference type="AlphaFoldDB" id="A0A968GGD9"/>
<name>A0A968GGD9_9SPIO</name>
<evidence type="ECO:0000313" key="1">
    <source>
        <dbReference type="EMBL" id="NIZ47788.1"/>
    </source>
</evidence>
<evidence type="ECO:0000313" key="2">
    <source>
        <dbReference type="Proteomes" id="UP000752013"/>
    </source>
</evidence>
<dbReference type="RefSeq" id="WP_167704565.1">
    <property type="nucleotide sequence ID" value="NZ_CP118172.1"/>
</dbReference>
<keyword evidence="2" id="KW-1185">Reference proteome</keyword>
<dbReference type="EMBL" id="JAATLK010000005">
    <property type="protein sequence ID" value="NIZ47788.1"/>
    <property type="molecule type" value="Genomic_DNA"/>
</dbReference>
<organism evidence="1 2">
    <name type="scientific">Entomospira nematocerorum</name>
    <dbReference type="NCBI Taxonomy" id="2719987"/>
    <lineage>
        <taxon>Bacteria</taxon>
        <taxon>Pseudomonadati</taxon>
        <taxon>Spirochaetota</taxon>
        <taxon>Spirochaetia</taxon>
        <taxon>Spirochaetales</taxon>
        <taxon>Spirochaetaceae</taxon>
        <taxon>Entomospira</taxon>
    </lineage>
</organism>
<accession>A0A968GGD9</accession>
<dbReference type="Proteomes" id="UP000752013">
    <property type="component" value="Unassembled WGS sequence"/>
</dbReference>
<gene>
    <name evidence="1" type="ORF">HCT46_07660</name>
</gene>
<protein>
    <submittedName>
        <fullName evidence="1">Uncharacterized protein</fullName>
    </submittedName>
</protein>
<comment type="caution">
    <text evidence="1">The sequence shown here is derived from an EMBL/GenBank/DDBJ whole genome shotgun (WGS) entry which is preliminary data.</text>
</comment>
<reference evidence="1" key="1">
    <citation type="submission" date="2020-03" db="EMBL/GenBank/DDBJ databases">
        <title>Spirochaetal bacteria isolated from arthropods constitute a novel genus Entomospira genus novum within the order Spirochaetales.</title>
        <authorList>
            <person name="Grana-Miraglia L."/>
            <person name="Sikutova S."/>
            <person name="Fingerle V."/>
            <person name="Sing A."/>
            <person name="Castillo-Ramirez S."/>
            <person name="Margos G."/>
            <person name="Rudolf I."/>
        </authorList>
    </citation>
    <scope>NUCLEOTIDE SEQUENCE</scope>
    <source>
        <strain evidence="1">BR208</strain>
    </source>
</reference>
<proteinExistence type="predicted"/>